<name>A0A1I6TV38_9PSEU</name>
<dbReference type="AlphaFoldDB" id="A0A1I6TV38"/>
<organism evidence="1 2">
    <name type="scientific">Saccharopolyspora flava</name>
    <dbReference type="NCBI Taxonomy" id="95161"/>
    <lineage>
        <taxon>Bacteria</taxon>
        <taxon>Bacillati</taxon>
        <taxon>Actinomycetota</taxon>
        <taxon>Actinomycetes</taxon>
        <taxon>Pseudonocardiales</taxon>
        <taxon>Pseudonocardiaceae</taxon>
        <taxon>Saccharopolyspora</taxon>
    </lineage>
</organism>
<keyword evidence="2" id="KW-1185">Reference proteome</keyword>
<protein>
    <submittedName>
        <fullName evidence="1">Uncharacterized protein</fullName>
    </submittedName>
</protein>
<accession>A0A1I6TV38</accession>
<reference evidence="2" key="1">
    <citation type="submission" date="2016-10" db="EMBL/GenBank/DDBJ databases">
        <authorList>
            <person name="Varghese N."/>
            <person name="Submissions S."/>
        </authorList>
    </citation>
    <scope>NUCLEOTIDE SEQUENCE [LARGE SCALE GENOMIC DNA]</scope>
    <source>
        <strain evidence="2">DSM 44771</strain>
    </source>
</reference>
<evidence type="ECO:0000313" key="2">
    <source>
        <dbReference type="Proteomes" id="UP000198852"/>
    </source>
</evidence>
<dbReference type="EMBL" id="FOZX01000008">
    <property type="protein sequence ID" value="SFS93056.1"/>
    <property type="molecule type" value="Genomic_DNA"/>
</dbReference>
<dbReference type="Proteomes" id="UP000198852">
    <property type="component" value="Unassembled WGS sequence"/>
</dbReference>
<dbReference type="STRING" id="95161.SAMN05660874_04283"/>
<proteinExistence type="predicted"/>
<sequence length="372" mass="41113">MRSPRTVLEQKIRERRQTLEEFTEYAERFAREHDEPGTLSLRHLQRLITGRGPNGQPLGPVRAVTARLLERIFGLSIDELLSPPQCDDETAELRQMLDASRRIDGTLLDLLRGQLDSIRRIDRQLGAVVAYEEVGAKASQVEKLFTHSLPGNTRQQLAVILTELHTLAGWQALDLGKMHHSWQHYERAKHAARETGSESYEIHASAEQAFVLLDLGETEKAVAVLGAMQRRASSGCPQLLRSWLAAAYGEALAAHHQPCESLGAFDDAAELLRGESIDTGGPYVVLNPVHLDRWRGHALATLADPAAVEVLSRVLIELDPNLTRAETALRVDLAVALTSVGEGNALQTEVDRAKRLANAIGSVRQQRRLSSL</sequence>
<evidence type="ECO:0000313" key="1">
    <source>
        <dbReference type="EMBL" id="SFS93056.1"/>
    </source>
</evidence>
<gene>
    <name evidence="1" type="ORF">SAMN05660874_04283</name>
</gene>